<proteinExistence type="predicted"/>
<dbReference type="PANTHER" id="PTHR33678">
    <property type="entry name" value="BLL1576 PROTEIN"/>
    <property type="match status" value="1"/>
</dbReference>
<reference evidence="2" key="1">
    <citation type="submission" date="2024-05" db="EMBL/GenBank/DDBJ databases">
        <title>Isolation and characterization of Sporomusa carbonis sp. nov., a carboxydotrophic hydrogenogen in the genus of Sporomusa isolated from a charcoal burning pile.</title>
        <authorList>
            <person name="Boeer T."/>
            <person name="Rosenbaum F."/>
            <person name="Eysell L."/>
            <person name="Mueller V."/>
            <person name="Daniel R."/>
            <person name="Poehlein A."/>
        </authorList>
    </citation>
    <scope>NUCLEOTIDE SEQUENCE [LARGE SCALE GENOMIC DNA]</scope>
    <source>
        <strain evidence="2">DSM 10669</strain>
    </source>
</reference>
<dbReference type="Pfam" id="PF03050">
    <property type="entry name" value="DDE_Tnp_IS66"/>
    <property type="match status" value="1"/>
</dbReference>
<name>A0ABZ3IPM2_9FIRM</name>
<dbReference type="PANTHER" id="PTHR33678:SF2">
    <property type="match status" value="1"/>
</dbReference>
<dbReference type="EMBL" id="CP155573">
    <property type="protein sequence ID" value="XFO67501.1"/>
    <property type="molecule type" value="Genomic_DNA"/>
</dbReference>
<feature type="domain" description="Transposase IS66 central" evidence="1">
    <location>
        <begin position="13"/>
        <end position="188"/>
    </location>
</feature>
<protein>
    <submittedName>
        <fullName evidence="2">IS66 family transposase ISCth11</fullName>
    </submittedName>
</protein>
<dbReference type="InterPro" id="IPR052344">
    <property type="entry name" value="Transposase-related"/>
</dbReference>
<evidence type="ECO:0000313" key="2">
    <source>
        <dbReference type="EMBL" id="XFO67501.1"/>
    </source>
</evidence>
<organism evidence="2 3">
    <name type="scientific">Sporomusa silvacetica DSM 10669</name>
    <dbReference type="NCBI Taxonomy" id="1123289"/>
    <lineage>
        <taxon>Bacteria</taxon>
        <taxon>Bacillati</taxon>
        <taxon>Bacillota</taxon>
        <taxon>Negativicutes</taxon>
        <taxon>Selenomonadales</taxon>
        <taxon>Sporomusaceae</taxon>
        <taxon>Sporomusa</taxon>
    </lineage>
</organism>
<evidence type="ECO:0000313" key="3">
    <source>
        <dbReference type="Proteomes" id="UP000216752"/>
    </source>
</evidence>
<accession>A0ABZ3IPM2</accession>
<dbReference type="InterPro" id="IPR004291">
    <property type="entry name" value="Transposase_IS66_central"/>
</dbReference>
<gene>
    <name evidence="2" type="ORF">SPSIL_037000</name>
</gene>
<evidence type="ECO:0000259" key="1">
    <source>
        <dbReference type="Pfam" id="PF03050"/>
    </source>
</evidence>
<dbReference type="Proteomes" id="UP000216752">
    <property type="component" value="Chromosome"/>
</dbReference>
<sequence>MADTGGKLKPCYAMANWILASSRDWLTPLVNLLHQKMLKEQYLHADETTVQVLQEEGRKDTTDSYMLVYSTGQYCKTPIRIFEYQPGRSGHYPQKFLKGFKWYLHTDAYAGYKKVPEITRCFCWAHLRRNFVDALPKDIKSPEATIPSQGIEFCNNLFEIEKTLKELSSEERKRQRLEQEKPVLDAFFGRG</sequence>
<keyword evidence="3" id="KW-1185">Reference proteome</keyword>